<organism evidence="1 2">
    <name type="scientific">Streptosporangium saharense</name>
    <dbReference type="NCBI Taxonomy" id="1706840"/>
    <lineage>
        <taxon>Bacteria</taxon>
        <taxon>Bacillati</taxon>
        <taxon>Actinomycetota</taxon>
        <taxon>Actinomycetes</taxon>
        <taxon>Streptosporangiales</taxon>
        <taxon>Streptosporangiaceae</taxon>
        <taxon>Streptosporangium</taxon>
    </lineage>
</organism>
<dbReference type="EMBL" id="JACHJP010000008">
    <property type="protein sequence ID" value="MBB4919117.1"/>
    <property type="molecule type" value="Genomic_DNA"/>
</dbReference>
<dbReference type="AlphaFoldDB" id="A0A7W7QSS9"/>
<evidence type="ECO:0000313" key="1">
    <source>
        <dbReference type="EMBL" id="MBB4919117.1"/>
    </source>
</evidence>
<comment type="caution">
    <text evidence="1">The sequence shown here is derived from an EMBL/GenBank/DDBJ whole genome shotgun (WGS) entry which is preliminary data.</text>
</comment>
<dbReference type="Proteomes" id="UP000552644">
    <property type="component" value="Unassembled WGS sequence"/>
</dbReference>
<evidence type="ECO:0000313" key="2">
    <source>
        <dbReference type="Proteomes" id="UP000552644"/>
    </source>
</evidence>
<sequence length="40" mass="4697">MLHGTRYSPHHNPVEQVWAALKAFIANAYARRYSLYGLFF</sequence>
<gene>
    <name evidence="1" type="ORF">FHS44_006253</name>
</gene>
<keyword evidence="2" id="KW-1185">Reference proteome</keyword>
<name>A0A7W7QSS9_9ACTN</name>
<reference evidence="1 2" key="1">
    <citation type="submission" date="2020-08" db="EMBL/GenBank/DDBJ databases">
        <title>Genomic Encyclopedia of Type Strains, Phase III (KMG-III): the genomes of soil and plant-associated and newly described type strains.</title>
        <authorList>
            <person name="Whitman W."/>
        </authorList>
    </citation>
    <scope>NUCLEOTIDE SEQUENCE [LARGE SCALE GENOMIC DNA]</scope>
    <source>
        <strain evidence="1 2">CECT 8840</strain>
    </source>
</reference>
<proteinExistence type="predicted"/>
<protein>
    <submittedName>
        <fullName evidence="1">Transposase</fullName>
    </submittedName>
</protein>
<accession>A0A7W7QSS9</accession>